<dbReference type="EMBL" id="JANPWB010000015">
    <property type="protein sequence ID" value="KAJ1091738.1"/>
    <property type="molecule type" value="Genomic_DNA"/>
</dbReference>
<feature type="compositionally biased region" description="Polar residues" evidence="1">
    <location>
        <begin position="49"/>
        <end position="61"/>
    </location>
</feature>
<comment type="caution">
    <text evidence="2">The sequence shown here is derived from an EMBL/GenBank/DDBJ whole genome shotgun (WGS) entry which is preliminary data.</text>
</comment>
<feature type="compositionally biased region" description="Low complexity" evidence="1">
    <location>
        <begin position="125"/>
        <end position="136"/>
    </location>
</feature>
<feature type="region of interest" description="Disordered" evidence="1">
    <location>
        <begin position="106"/>
        <end position="136"/>
    </location>
</feature>
<dbReference type="Proteomes" id="UP001066276">
    <property type="component" value="Chromosome 11"/>
</dbReference>
<evidence type="ECO:0000256" key="1">
    <source>
        <dbReference type="SAM" id="MobiDB-lite"/>
    </source>
</evidence>
<dbReference type="AlphaFoldDB" id="A0AAV7LS79"/>
<organism evidence="2 3">
    <name type="scientific">Pleurodeles waltl</name>
    <name type="common">Iberian ribbed newt</name>
    <dbReference type="NCBI Taxonomy" id="8319"/>
    <lineage>
        <taxon>Eukaryota</taxon>
        <taxon>Metazoa</taxon>
        <taxon>Chordata</taxon>
        <taxon>Craniata</taxon>
        <taxon>Vertebrata</taxon>
        <taxon>Euteleostomi</taxon>
        <taxon>Amphibia</taxon>
        <taxon>Batrachia</taxon>
        <taxon>Caudata</taxon>
        <taxon>Salamandroidea</taxon>
        <taxon>Salamandridae</taxon>
        <taxon>Pleurodelinae</taxon>
        <taxon>Pleurodeles</taxon>
    </lineage>
</organism>
<evidence type="ECO:0000313" key="3">
    <source>
        <dbReference type="Proteomes" id="UP001066276"/>
    </source>
</evidence>
<gene>
    <name evidence="2" type="ORF">NDU88_004855</name>
</gene>
<keyword evidence="3" id="KW-1185">Reference proteome</keyword>
<feature type="region of interest" description="Disordered" evidence="1">
    <location>
        <begin position="1"/>
        <end position="70"/>
    </location>
</feature>
<evidence type="ECO:0000313" key="2">
    <source>
        <dbReference type="EMBL" id="KAJ1091738.1"/>
    </source>
</evidence>
<protein>
    <submittedName>
        <fullName evidence="2">Uncharacterized protein</fullName>
    </submittedName>
</protein>
<sequence length="246" mass="26018">MDGGSRPPGLHPQVSAQGGPLTWCLLPRPPGHRDPPPGPGPGPPRDSLRSFSLPRTPSAQLSAWPRPSRARRGRHLVFPSRDRPDLRAGIKRKVLSFFCRARAPLDPGSQGPLKSPRDSRPGESRGPVVVPDVRGPRGALKNRERLWLDCCAHCVARPELVPAAGTGGVPRPCCGASLGSGDLLLGRGAHWRTGLRAFGEEGLSGERNATPGDGPGSGSICLLGLLERSLRGRRGPRCSCPAGRCV</sequence>
<proteinExistence type="predicted"/>
<reference evidence="2" key="1">
    <citation type="journal article" date="2022" name="bioRxiv">
        <title>Sequencing and chromosome-scale assembly of the giantPleurodeles waltlgenome.</title>
        <authorList>
            <person name="Brown T."/>
            <person name="Elewa A."/>
            <person name="Iarovenko S."/>
            <person name="Subramanian E."/>
            <person name="Araus A.J."/>
            <person name="Petzold A."/>
            <person name="Susuki M."/>
            <person name="Suzuki K.-i.T."/>
            <person name="Hayashi T."/>
            <person name="Toyoda A."/>
            <person name="Oliveira C."/>
            <person name="Osipova E."/>
            <person name="Leigh N.D."/>
            <person name="Simon A."/>
            <person name="Yun M.H."/>
        </authorList>
    </citation>
    <scope>NUCLEOTIDE SEQUENCE</scope>
    <source>
        <strain evidence="2">20211129_DDA</strain>
        <tissue evidence="2">Liver</tissue>
    </source>
</reference>
<accession>A0AAV7LS79</accession>
<name>A0AAV7LS79_PLEWA</name>